<gene>
    <name evidence="1" type="ORF">H6A19_06160</name>
</gene>
<evidence type="ECO:0008006" key="3">
    <source>
        <dbReference type="Google" id="ProtNLM"/>
    </source>
</evidence>
<sequence length="613" mass="73934">MDSIYRLMLNNKAFDDIVEKLINKKHVAIIKENEELNEIINYFNEFIINEFDKQSLSTIINEIIQDNNDKKLDIKKMTVLRRQINNSAENIIKIFSAFVNKDSIKYSLNDLYSITHKSIEFKDKEFEYYSILSKLPIILECNSSKVIEEVNYLIKNNYVNSFIKYKKFKNNRKFDIIRDDINKDDINKVIKKLSGILNNNFAFIPPIYFNEYTSDFENEKVYYKNYSNDQIKDIAKNINYKHNKEILDKAENLKWYNHLGIRKYKKMLARKKELYDEYKEKEDLIFNQYIENVEYLQMFFGSFSFINKVYKDEVLEEINKNITNQEELYNYIYYIKETLSVYKDYLLLKSNIEMLNETSMELLDYIYEKLTNKKDLKSVLEFIPNYYCYKNIEAIEDDKIDIINSYNKVYEKIIKLNEALKSYNKILLKALRENCNEEIKKFSVENNIKINELNIDKLTNERYTKENIDFLLKIFPIIILDEKEYLEHKDKIDEVFDLVVKQSALMDISDSRHGKDNESGNEKLDRSIFKMLNNLGYTIFQKEDDISIIYVDFEKAENKVIYINNKDIFDYKELIKIIDLMNLGCKIIFVWYRNWWMNKNEEVQKIHKLLNEQ</sequence>
<proteinExistence type="predicted"/>
<keyword evidence="2" id="KW-1185">Reference proteome</keyword>
<evidence type="ECO:0000313" key="1">
    <source>
        <dbReference type="EMBL" id="MBM6818923.1"/>
    </source>
</evidence>
<name>A0ABS2FED5_9CLOT</name>
<organism evidence="1 2">
    <name type="scientific">Clostridium saudiense</name>
    <dbReference type="NCBI Taxonomy" id="1414720"/>
    <lineage>
        <taxon>Bacteria</taxon>
        <taxon>Bacillati</taxon>
        <taxon>Bacillota</taxon>
        <taxon>Clostridia</taxon>
        <taxon>Eubacteriales</taxon>
        <taxon>Clostridiaceae</taxon>
        <taxon>Clostridium</taxon>
    </lineage>
</organism>
<comment type="caution">
    <text evidence="1">The sequence shown here is derived from an EMBL/GenBank/DDBJ whole genome shotgun (WGS) entry which is preliminary data.</text>
</comment>
<accession>A0ABS2FED5</accession>
<dbReference type="RefSeq" id="WP_148323034.1">
    <property type="nucleotide sequence ID" value="NZ_JACJLL010000027.1"/>
</dbReference>
<protein>
    <recommendedName>
        <fullName evidence="3">Exonuclease SbcC</fullName>
    </recommendedName>
</protein>
<evidence type="ECO:0000313" key="2">
    <source>
        <dbReference type="Proteomes" id="UP000767334"/>
    </source>
</evidence>
<dbReference type="EMBL" id="JACJLL010000027">
    <property type="protein sequence ID" value="MBM6818923.1"/>
    <property type="molecule type" value="Genomic_DNA"/>
</dbReference>
<reference evidence="1 2" key="1">
    <citation type="journal article" date="2021" name="Sci. Rep.">
        <title>The distribution of antibiotic resistance genes in chicken gut microbiota commensals.</title>
        <authorList>
            <person name="Juricova H."/>
            <person name="Matiasovicova J."/>
            <person name="Kubasova T."/>
            <person name="Cejkova D."/>
            <person name="Rychlik I."/>
        </authorList>
    </citation>
    <scope>NUCLEOTIDE SEQUENCE [LARGE SCALE GENOMIC DNA]</scope>
    <source>
        <strain evidence="1 2">An435</strain>
    </source>
</reference>
<dbReference type="Proteomes" id="UP000767334">
    <property type="component" value="Unassembled WGS sequence"/>
</dbReference>